<dbReference type="PIRSF" id="PIRSF017205">
    <property type="entry name" value="ERO1"/>
    <property type="match status" value="1"/>
</dbReference>
<evidence type="ECO:0000256" key="13">
    <source>
        <dbReference type="ARBA" id="ARBA00023157"/>
    </source>
</evidence>
<dbReference type="SUPFAM" id="SSF110019">
    <property type="entry name" value="ERO1-like"/>
    <property type="match status" value="1"/>
</dbReference>
<dbReference type="GO" id="GO:0071949">
    <property type="term" value="F:FAD binding"/>
    <property type="evidence" value="ECO:0007669"/>
    <property type="project" value="InterPro"/>
</dbReference>
<comment type="similarity">
    <text evidence="3">Belongs to the EROs family.</text>
</comment>
<dbReference type="InterPro" id="IPR007266">
    <property type="entry name" value="Ero1"/>
</dbReference>
<organism evidence="19">
    <name type="scientific">Phallusia mammillata</name>
    <dbReference type="NCBI Taxonomy" id="59560"/>
    <lineage>
        <taxon>Eukaryota</taxon>
        <taxon>Metazoa</taxon>
        <taxon>Chordata</taxon>
        <taxon>Tunicata</taxon>
        <taxon>Ascidiacea</taxon>
        <taxon>Phlebobranchia</taxon>
        <taxon>Ascidiidae</taxon>
        <taxon>Phallusia</taxon>
    </lineage>
</organism>
<keyword evidence="10" id="KW-0249">Electron transport</keyword>
<keyword evidence="13 18" id="KW-1015">Disulfide bond</keyword>
<evidence type="ECO:0000256" key="4">
    <source>
        <dbReference type="ARBA" id="ARBA00011802"/>
    </source>
</evidence>
<evidence type="ECO:0000256" key="14">
    <source>
        <dbReference type="ARBA" id="ARBA00023180"/>
    </source>
</evidence>
<dbReference type="GO" id="GO:0005789">
    <property type="term" value="C:endoplasmic reticulum membrane"/>
    <property type="evidence" value="ECO:0007669"/>
    <property type="project" value="UniProtKB-SubCell"/>
</dbReference>
<dbReference type="InterPro" id="IPR037192">
    <property type="entry name" value="ERO1-like_sf"/>
</dbReference>
<dbReference type="Pfam" id="PF04137">
    <property type="entry name" value="ERO1"/>
    <property type="match status" value="1"/>
</dbReference>
<comment type="subcellular location">
    <subcellularLocation>
        <location evidence="2">Endoplasmic reticulum membrane</location>
        <topology evidence="2">Peripheral membrane protein</topology>
        <orientation evidence="2">Lumenal side</orientation>
    </subcellularLocation>
</comment>
<evidence type="ECO:0000256" key="18">
    <source>
        <dbReference type="PIRSR" id="PIRSR017205-3"/>
    </source>
</evidence>
<keyword evidence="15" id="KW-0676">Redox-active center</keyword>
<evidence type="ECO:0000256" key="9">
    <source>
        <dbReference type="ARBA" id="ARBA00022827"/>
    </source>
</evidence>
<dbReference type="AlphaFoldDB" id="A0A6F9DCB7"/>
<feature type="binding site" evidence="17">
    <location>
        <position position="222"/>
    </location>
    <ligand>
        <name>FAD</name>
        <dbReference type="ChEBI" id="CHEBI:57692"/>
    </ligand>
</feature>
<keyword evidence="8" id="KW-0256">Endoplasmic reticulum</keyword>
<accession>A0A6F9DCB7</accession>
<feature type="active site" description="Nucleophile" evidence="16">
    <location>
        <position position="418"/>
    </location>
</feature>
<keyword evidence="14" id="KW-0325">Glycoprotein</keyword>
<feature type="binding site" evidence="17">
    <location>
        <position position="211"/>
    </location>
    <ligand>
        <name>FAD</name>
        <dbReference type="ChEBI" id="CHEBI:57692"/>
    </ligand>
</feature>
<feature type="disulfide bond" description="Redox-active" evidence="18">
    <location>
        <begin position="418"/>
        <end position="421"/>
    </location>
</feature>
<dbReference type="PANTHER" id="PTHR12613">
    <property type="entry name" value="ERO1-RELATED"/>
    <property type="match status" value="1"/>
</dbReference>
<proteinExistence type="evidence at transcript level"/>
<dbReference type="PANTHER" id="PTHR12613:SF0">
    <property type="entry name" value="ERO1-LIKE PROTEIN"/>
    <property type="match status" value="1"/>
</dbReference>
<evidence type="ECO:0000256" key="1">
    <source>
        <dbReference type="ARBA" id="ARBA00001974"/>
    </source>
</evidence>
<evidence type="ECO:0000256" key="11">
    <source>
        <dbReference type="ARBA" id="ARBA00023002"/>
    </source>
</evidence>
<protein>
    <submittedName>
        <fullName evidence="19">ERO1-like protein beta</fullName>
    </submittedName>
</protein>
<feature type="binding site" evidence="17">
    <location>
        <position position="313"/>
    </location>
    <ligand>
        <name>FAD</name>
        <dbReference type="ChEBI" id="CHEBI:57692"/>
    </ligand>
</feature>
<reference evidence="19" key="1">
    <citation type="submission" date="2020-04" db="EMBL/GenBank/DDBJ databases">
        <authorList>
            <person name="Neveu A P."/>
        </authorList>
    </citation>
    <scope>NUCLEOTIDE SEQUENCE</scope>
    <source>
        <tissue evidence="19">Whole embryo</tissue>
    </source>
</reference>
<dbReference type="GO" id="GO:0016972">
    <property type="term" value="F:thiol oxidase activity"/>
    <property type="evidence" value="ECO:0007669"/>
    <property type="project" value="InterPro"/>
</dbReference>
<feature type="binding site" evidence="17">
    <location>
        <position position="281"/>
    </location>
    <ligand>
        <name>FAD</name>
        <dbReference type="ChEBI" id="CHEBI:57692"/>
    </ligand>
</feature>
<dbReference type="GO" id="GO:0015035">
    <property type="term" value="F:protein-disulfide reductase activity"/>
    <property type="evidence" value="ECO:0007669"/>
    <property type="project" value="InterPro"/>
</dbReference>
<sequence>MVTFVFVVVHLLPFFFQRKKYVCIKESEMFLKYFCFLLLFCGTFGSEKSKDDRCFCQLTGQIDDCFCDIETLEKFNNEQVFPILSELVKQDFFRYYKVNLFKQCKYFDGDIGLCENESCGVKICAEEDIPVGLRNGNFNKPTYDESQASDTECTKRTTLGDINGTLSNVTMDVLDSWDKHDDTTYQFCDIDDESSTNLYYIDLLANPERYTGYKGPMAWRIWKAIYEENCFSPDTMTRNINPIFGNVPVGKSGKHVQISSSDLQGMCLEKRIFYRVISGLHTSINTHLSAEYLFEDGWGEQHWGPNLAEFQRRFDPQQTKQEGPVRLKNLYLTYLLELRALSKATSYFTSEDFVLFTGNKKKDKKTKEMLTSLLDHTKNFPMHFDEGLMFKDKNAKLLKKEFVDRFLNVTRIIDCVTCEKCRLWGKLQTKGLGTALKILFSEKEIDGDGKPFRLVRQEVVSLVNGFARLSKSIKYLDMFHKMHVEQDKERKDEL</sequence>
<evidence type="ECO:0000256" key="15">
    <source>
        <dbReference type="ARBA" id="ARBA00023284"/>
    </source>
</evidence>
<evidence type="ECO:0000256" key="10">
    <source>
        <dbReference type="ARBA" id="ARBA00022982"/>
    </source>
</evidence>
<evidence type="ECO:0000256" key="3">
    <source>
        <dbReference type="ARBA" id="ARBA00008277"/>
    </source>
</evidence>
<feature type="active site" evidence="16">
    <location>
        <position position="421"/>
    </location>
</feature>
<evidence type="ECO:0000313" key="19">
    <source>
        <dbReference type="EMBL" id="CAB3243635.1"/>
    </source>
</evidence>
<evidence type="ECO:0000256" key="8">
    <source>
        <dbReference type="ARBA" id="ARBA00022824"/>
    </source>
</evidence>
<comment type="cofactor">
    <cofactor evidence="1 17">
        <name>FAD</name>
        <dbReference type="ChEBI" id="CHEBI:57692"/>
    </cofactor>
</comment>
<keyword evidence="6" id="KW-0285">Flavoprotein</keyword>
<keyword evidence="7" id="KW-0732">Signal</keyword>
<feature type="binding site" evidence="17">
    <location>
        <position position="278"/>
    </location>
    <ligand>
        <name>FAD</name>
        <dbReference type="ChEBI" id="CHEBI:57692"/>
    </ligand>
</feature>
<dbReference type="GO" id="GO:0034975">
    <property type="term" value="P:protein folding in endoplasmic reticulum"/>
    <property type="evidence" value="ECO:0007669"/>
    <property type="project" value="InterPro"/>
</dbReference>
<keyword evidence="11" id="KW-0560">Oxidoreductase</keyword>
<keyword evidence="5" id="KW-0813">Transport</keyword>
<gene>
    <name evidence="19" type="primary">Ero1lb</name>
</gene>
<feature type="disulfide bond" description="Redox-active" evidence="18">
    <location>
        <begin position="114"/>
        <end position="119"/>
    </location>
</feature>
<evidence type="ECO:0000256" key="16">
    <source>
        <dbReference type="PIRSR" id="PIRSR017205-1"/>
    </source>
</evidence>
<feature type="binding site" evidence="17">
    <location>
        <position position="209"/>
    </location>
    <ligand>
        <name>FAD</name>
        <dbReference type="ChEBI" id="CHEBI:57692"/>
    </ligand>
</feature>
<evidence type="ECO:0000256" key="6">
    <source>
        <dbReference type="ARBA" id="ARBA00022630"/>
    </source>
</evidence>
<evidence type="ECO:0000256" key="2">
    <source>
        <dbReference type="ARBA" id="ARBA00004367"/>
    </source>
</evidence>
<keyword evidence="12" id="KW-0472">Membrane</keyword>
<name>A0A6F9DCB7_9ASCI</name>
<evidence type="ECO:0000256" key="7">
    <source>
        <dbReference type="ARBA" id="ARBA00022729"/>
    </source>
</evidence>
<keyword evidence="9 17" id="KW-0274">FAD</keyword>
<evidence type="ECO:0000256" key="5">
    <source>
        <dbReference type="ARBA" id="ARBA00022448"/>
    </source>
</evidence>
<comment type="subunit">
    <text evidence="4">May function both as a monomer and a homodimer.</text>
</comment>
<evidence type="ECO:0000256" key="12">
    <source>
        <dbReference type="ARBA" id="ARBA00023136"/>
    </source>
</evidence>
<dbReference type="EMBL" id="LR784937">
    <property type="protein sequence ID" value="CAB3243635.1"/>
    <property type="molecule type" value="mRNA"/>
</dbReference>
<evidence type="ECO:0000256" key="17">
    <source>
        <dbReference type="PIRSR" id="PIRSR017205-2"/>
    </source>
</evidence>